<comment type="caution">
    <text evidence="2">The sequence shown here is derived from an EMBL/GenBank/DDBJ whole genome shotgun (WGS) entry which is preliminary data.</text>
</comment>
<sequence>MVISIVFEPIVTGDRTAAFADENCIKPSSLQNFLNRVTLGDDPLTRYAATANAIESKRLEVFRTAKSHPEWSNVVKLAESQQTKVCDLSNPPSFLRSLCNQLRSYSEEEICRHGFTTKEFNQITIEQNQNARLRSIIQDKQMQLRDN</sequence>
<gene>
    <name evidence="2" type="ORF">H6F41_08675</name>
</gene>
<proteinExistence type="predicted"/>
<dbReference type="Pfam" id="PF13767">
    <property type="entry name" value="DUF4168"/>
    <property type="match status" value="1"/>
</dbReference>
<accession>A0ABR7ZXE6</accession>
<keyword evidence="3" id="KW-1185">Reference proteome</keyword>
<reference evidence="2 3" key="1">
    <citation type="journal article" date="2020" name="ISME J.">
        <title>Comparative genomics reveals insights into cyanobacterial evolution and habitat adaptation.</title>
        <authorList>
            <person name="Chen M.Y."/>
            <person name="Teng W.K."/>
            <person name="Zhao L."/>
            <person name="Hu C.X."/>
            <person name="Zhou Y.K."/>
            <person name="Han B.P."/>
            <person name="Song L.R."/>
            <person name="Shu W.S."/>
        </authorList>
    </citation>
    <scope>NUCLEOTIDE SEQUENCE [LARGE SCALE GENOMIC DNA]</scope>
    <source>
        <strain evidence="2 3">FACHB-723</strain>
    </source>
</reference>
<name>A0ABR7ZXE6_9CYAN</name>
<evidence type="ECO:0000259" key="1">
    <source>
        <dbReference type="Pfam" id="PF13767"/>
    </source>
</evidence>
<feature type="domain" description="DUF4168" evidence="1">
    <location>
        <begin position="41"/>
        <end position="135"/>
    </location>
</feature>
<dbReference type="RefSeq" id="WP_190403075.1">
    <property type="nucleotide sequence ID" value="NZ_JACJQB010000013.1"/>
</dbReference>
<dbReference type="InterPro" id="IPR025433">
    <property type="entry name" value="DUF4168"/>
</dbReference>
<dbReference type="Proteomes" id="UP000642094">
    <property type="component" value="Unassembled WGS sequence"/>
</dbReference>
<evidence type="ECO:0000313" key="2">
    <source>
        <dbReference type="EMBL" id="MBD2188214.1"/>
    </source>
</evidence>
<protein>
    <submittedName>
        <fullName evidence="2">DUF4168 domain-containing protein</fullName>
    </submittedName>
</protein>
<organism evidence="2 3">
    <name type="scientific">Pseudanabaena mucicola FACHB-723</name>
    <dbReference type="NCBI Taxonomy" id="2692860"/>
    <lineage>
        <taxon>Bacteria</taxon>
        <taxon>Bacillati</taxon>
        <taxon>Cyanobacteriota</taxon>
        <taxon>Cyanophyceae</taxon>
        <taxon>Pseudanabaenales</taxon>
        <taxon>Pseudanabaenaceae</taxon>
        <taxon>Pseudanabaena</taxon>
    </lineage>
</organism>
<dbReference type="EMBL" id="JACJQB010000013">
    <property type="protein sequence ID" value="MBD2188214.1"/>
    <property type="molecule type" value="Genomic_DNA"/>
</dbReference>
<evidence type="ECO:0000313" key="3">
    <source>
        <dbReference type="Proteomes" id="UP000642094"/>
    </source>
</evidence>